<evidence type="ECO:0000313" key="1">
    <source>
        <dbReference type="EMBL" id="JAP93822.1"/>
    </source>
</evidence>
<dbReference type="Pfam" id="PF13306">
    <property type="entry name" value="LRR_5"/>
    <property type="match status" value="1"/>
</dbReference>
<dbReference type="InterPro" id="IPR053139">
    <property type="entry name" value="Surface_bspA-like"/>
</dbReference>
<dbReference type="Gene3D" id="3.80.10.10">
    <property type="entry name" value="Ribonuclease Inhibitor"/>
    <property type="match status" value="1"/>
</dbReference>
<dbReference type="InterPro" id="IPR032675">
    <property type="entry name" value="LRR_dom_sf"/>
</dbReference>
<accession>A0A146KAF2</accession>
<name>A0A146KAF2_9EUKA</name>
<dbReference type="PANTHER" id="PTHR45661">
    <property type="entry name" value="SURFACE ANTIGEN"/>
    <property type="match status" value="1"/>
</dbReference>
<feature type="non-terminal residue" evidence="1">
    <location>
        <position position="1"/>
    </location>
</feature>
<reference evidence="1" key="1">
    <citation type="submission" date="2015-07" db="EMBL/GenBank/DDBJ databases">
        <title>Adaptation to a free-living lifestyle via gene acquisitions in the diplomonad Trepomonas sp. PC1.</title>
        <authorList>
            <person name="Xu F."/>
            <person name="Jerlstrom-Hultqvist J."/>
            <person name="Kolisko M."/>
            <person name="Simpson A.G.B."/>
            <person name="Roger A.J."/>
            <person name="Svard S.G."/>
            <person name="Andersson J.O."/>
        </authorList>
    </citation>
    <scope>NUCLEOTIDE SEQUENCE</scope>
    <source>
        <strain evidence="1">PC1</strain>
    </source>
</reference>
<dbReference type="PANTHER" id="PTHR45661:SF3">
    <property type="entry name" value="IG-LIKE DOMAIN-CONTAINING PROTEIN"/>
    <property type="match status" value="1"/>
</dbReference>
<dbReference type="EMBL" id="GDID01002784">
    <property type="protein sequence ID" value="JAP93822.1"/>
    <property type="molecule type" value="Transcribed_RNA"/>
</dbReference>
<protein>
    <submittedName>
        <fullName evidence="1">Leucine rich repeats-containing protein</fullName>
    </submittedName>
</protein>
<gene>
    <name evidence="1" type="ORF">TPC1_13738</name>
</gene>
<dbReference type="AlphaFoldDB" id="A0A146KAF2"/>
<sequence>RSNEAKCKSIYKIIKNGVPRNIFSICQSAFYDFNTLRSINAENVKFIQGFAFDNCLSLQKASFPNVKYFGNSCFHNCFNLQILNAPICAELGSSCFENCRSLTKFNCKPETLPNGVFNRCQFTFLNLNSVKSVERYAFCFCNVKQLIIENCEQIDDDAFYMTLNKVDVKCAC</sequence>
<organism evidence="1">
    <name type="scientific">Trepomonas sp. PC1</name>
    <dbReference type="NCBI Taxonomy" id="1076344"/>
    <lineage>
        <taxon>Eukaryota</taxon>
        <taxon>Metamonada</taxon>
        <taxon>Diplomonadida</taxon>
        <taxon>Hexamitidae</taxon>
        <taxon>Hexamitinae</taxon>
        <taxon>Trepomonas</taxon>
    </lineage>
</organism>
<proteinExistence type="predicted"/>
<dbReference type="SUPFAM" id="SSF52058">
    <property type="entry name" value="L domain-like"/>
    <property type="match status" value="1"/>
</dbReference>
<dbReference type="InterPro" id="IPR026906">
    <property type="entry name" value="LRR_5"/>
</dbReference>